<comment type="caution">
    <text evidence="2">The sequence shown here is derived from an EMBL/GenBank/DDBJ whole genome shotgun (WGS) entry which is preliminary data.</text>
</comment>
<feature type="region of interest" description="Disordered" evidence="1">
    <location>
        <begin position="323"/>
        <end position="348"/>
    </location>
</feature>
<accession>A0A0F9QDG9</accession>
<dbReference type="AlphaFoldDB" id="A0A0F9QDG9"/>
<sequence length="348" mass="37459">MAYETGVSTSPQDFLNKLVTFAVLSGWTSVRTNGQIAPGVPVEQDTSGSQSSILDPGATLPGVEDAQFNFVAHDSPADRAEIKICPSTGDGGASTEFWDHPGSPAASDSRAETVQMGHGGALVGHSIDLGFSGSHVAYSLYSGQNTDGSRYLHGWIEGTVNTFWHIAFGTIEKSGAYDGGQYVTATYIDGFERFHTPFQFDSSQASQTVSYVRMDNAFTSGSPGWRDLHGWAFDQDTDDNMLNALFFGGQNSFNLRSPLAPVLVPYWESDAPSATTSNWKFLGCVTDMRLVSMDGLEPKAVIVLGGDTWDVIPAFRKGTESGSSAYVKTGTDQNQTSNQMGYAYRRNP</sequence>
<proteinExistence type="predicted"/>
<evidence type="ECO:0000256" key="1">
    <source>
        <dbReference type="SAM" id="MobiDB-lite"/>
    </source>
</evidence>
<organism evidence="2">
    <name type="scientific">marine sediment metagenome</name>
    <dbReference type="NCBI Taxonomy" id="412755"/>
    <lineage>
        <taxon>unclassified sequences</taxon>
        <taxon>metagenomes</taxon>
        <taxon>ecological metagenomes</taxon>
    </lineage>
</organism>
<gene>
    <name evidence="2" type="ORF">LCGC14_0731650</name>
</gene>
<evidence type="ECO:0000313" key="2">
    <source>
        <dbReference type="EMBL" id="KKN40604.1"/>
    </source>
</evidence>
<feature type="region of interest" description="Disordered" evidence="1">
    <location>
        <begin position="37"/>
        <end position="58"/>
    </location>
</feature>
<name>A0A0F9QDG9_9ZZZZ</name>
<feature type="compositionally biased region" description="Polar residues" evidence="1">
    <location>
        <begin position="44"/>
        <end position="53"/>
    </location>
</feature>
<feature type="compositionally biased region" description="Polar residues" evidence="1">
    <location>
        <begin position="323"/>
        <end position="340"/>
    </location>
</feature>
<protein>
    <submittedName>
        <fullName evidence="2">Uncharacterized protein</fullName>
    </submittedName>
</protein>
<dbReference type="EMBL" id="LAZR01001695">
    <property type="protein sequence ID" value="KKN40604.1"/>
    <property type="molecule type" value="Genomic_DNA"/>
</dbReference>
<reference evidence="2" key="1">
    <citation type="journal article" date="2015" name="Nature">
        <title>Complex archaea that bridge the gap between prokaryotes and eukaryotes.</title>
        <authorList>
            <person name="Spang A."/>
            <person name="Saw J.H."/>
            <person name="Jorgensen S.L."/>
            <person name="Zaremba-Niedzwiedzka K."/>
            <person name="Martijn J."/>
            <person name="Lind A.E."/>
            <person name="van Eijk R."/>
            <person name="Schleper C."/>
            <person name="Guy L."/>
            <person name="Ettema T.J."/>
        </authorList>
    </citation>
    <scope>NUCLEOTIDE SEQUENCE</scope>
</reference>